<feature type="region of interest" description="Disordered" evidence="1">
    <location>
        <begin position="61"/>
        <end position="87"/>
    </location>
</feature>
<sequence length="87" mass="9126">MGEHLAPGIRIPHPVIRTRLRGLGLATINRKLSQADNSSSDDGQQLAYNPAATNLLDTILQRRSKGGGGGGNSCPGDRGPGIERGLR</sequence>
<dbReference type="STRING" id="272627.CCC_00212"/>
<evidence type="ECO:0000256" key="1">
    <source>
        <dbReference type="SAM" id="MobiDB-lite"/>
    </source>
</evidence>
<name>A0A0C2UWH3_PARME</name>
<protein>
    <submittedName>
        <fullName evidence="2">Uncharacterized protein</fullName>
    </submittedName>
</protein>
<accession>A0A0C2UWH3</accession>
<proteinExistence type="predicted"/>
<dbReference type="OrthoDB" id="7366928at2"/>
<dbReference type="Proteomes" id="UP000031971">
    <property type="component" value="Unassembled WGS sequence"/>
</dbReference>
<dbReference type="RefSeq" id="WP_152619775.1">
    <property type="nucleotide sequence ID" value="NZ_JXSL01000030.1"/>
</dbReference>
<comment type="caution">
    <text evidence="2">The sequence shown here is derived from an EMBL/GenBank/DDBJ whole genome shotgun (WGS) entry which is preliminary data.</text>
</comment>
<keyword evidence="3" id="KW-1185">Reference proteome</keyword>
<reference evidence="2 3" key="1">
    <citation type="submission" date="2015-01" db="EMBL/GenBank/DDBJ databases">
        <title>Genome Sequence of Magnetospirillum magnetotacticum Strain MS-1.</title>
        <authorList>
            <person name="Marinov G.K."/>
            <person name="Smalley M.D."/>
            <person name="DeSalvo G."/>
        </authorList>
    </citation>
    <scope>NUCLEOTIDE SEQUENCE [LARGE SCALE GENOMIC DNA]</scope>
    <source>
        <strain evidence="2 3">MS-1</strain>
    </source>
</reference>
<dbReference type="AlphaFoldDB" id="A0A0C2UWH3"/>
<organism evidence="2 3">
    <name type="scientific">Paramagnetospirillum magnetotacticum MS-1</name>
    <dbReference type="NCBI Taxonomy" id="272627"/>
    <lineage>
        <taxon>Bacteria</taxon>
        <taxon>Pseudomonadati</taxon>
        <taxon>Pseudomonadota</taxon>
        <taxon>Alphaproteobacteria</taxon>
        <taxon>Rhodospirillales</taxon>
        <taxon>Magnetospirillaceae</taxon>
        <taxon>Paramagnetospirillum</taxon>
    </lineage>
</organism>
<evidence type="ECO:0000313" key="3">
    <source>
        <dbReference type="Proteomes" id="UP000031971"/>
    </source>
</evidence>
<gene>
    <name evidence="2" type="ORF">CCC_00212</name>
</gene>
<evidence type="ECO:0000313" key="2">
    <source>
        <dbReference type="EMBL" id="KIL97151.1"/>
    </source>
</evidence>
<dbReference type="EMBL" id="JXSL01000030">
    <property type="protein sequence ID" value="KIL97151.1"/>
    <property type="molecule type" value="Genomic_DNA"/>
</dbReference>